<feature type="transmembrane region" description="Helical" evidence="1">
    <location>
        <begin position="242"/>
        <end position="261"/>
    </location>
</feature>
<dbReference type="SUPFAM" id="SSF81321">
    <property type="entry name" value="Family A G protein-coupled receptor-like"/>
    <property type="match status" value="1"/>
</dbReference>
<dbReference type="EMBL" id="JAKKPZ010000166">
    <property type="protein sequence ID" value="KAI1699807.1"/>
    <property type="molecule type" value="Genomic_DNA"/>
</dbReference>
<evidence type="ECO:0000313" key="4">
    <source>
        <dbReference type="Proteomes" id="UP001201812"/>
    </source>
</evidence>
<dbReference type="InterPro" id="IPR019430">
    <property type="entry name" value="7TM_GPCR_serpentine_rcpt_Srx"/>
</dbReference>
<feature type="transmembrane region" description="Helical" evidence="1">
    <location>
        <begin position="57"/>
        <end position="80"/>
    </location>
</feature>
<organism evidence="3 4">
    <name type="scientific">Ditylenchus destructor</name>
    <dbReference type="NCBI Taxonomy" id="166010"/>
    <lineage>
        <taxon>Eukaryota</taxon>
        <taxon>Metazoa</taxon>
        <taxon>Ecdysozoa</taxon>
        <taxon>Nematoda</taxon>
        <taxon>Chromadorea</taxon>
        <taxon>Rhabditida</taxon>
        <taxon>Tylenchina</taxon>
        <taxon>Tylenchomorpha</taxon>
        <taxon>Sphaerularioidea</taxon>
        <taxon>Anguinidae</taxon>
        <taxon>Anguininae</taxon>
        <taxon>Ditylenchus</taxon>
    </lineage>
</organism>
<dbReference type="AlphaFoldDB" id="A0AAD4QZA9"/>
<keyword evidence="4" id="KW-1185">Reference proteome</keyword>
<evidence type="ECO:0000313" key="3">
    <source>
        <dbReference type="EMBL" id="KAI1699807.1"/>
    </source>
</evidence>
<accession>A0AAD4QZA9</accession>
<evidence type="ECO:0000259" key="2">
    <source>
        <dbReference type="Pfam" id="PF10328"/>
    </source>
</evidence>
<feature type="transmembrane region" description="Helical" evidence="1">
    <location>
        <begin position="108"/>
        <end position="127"/>
    </location>
</feature>
<name>A0AAD4QZA9_9BILA</name>
<evidence type="ECO:0000256" key="1">
    <source>
        <dbReference type="SAM" id="Phobius"/>
    </source>
</evidence>
<feature type="transmembrane region" description="Helical" evidence="1">
    <location>
        <begin position="201"/>
        <end position="221"/>
    </location>
</feature>
<dbReference type="Proteomes" id="UP001201812">
    <property type="component" value="Unassembled WGS sequence"/>
</dbReference>
<dbReference type="Gene3D" id="1.20.1070.10">
    <property type="entry name" value="Rhodopsin 7-helix transmembrane proteins"/>
    <property type="match status" value="1"/>
</dbReference>
<feature type="transmembrane region" description="Helical" evidence="1">
    <location>
        <begin position="24"/>
        <end position="45"/>
    </location>
</feature>
<reference evidence="3" key="1">
    <citation type="submission" date="2022-01" db="EMBL/GenBank/DDBJ databases">
        <title>Genome Sequence Resource for Two Populations of Ditylenchus destructor, the Migratory Endoparasitic Phytonematode.</title>
        <authorList>
            <person name="Zhang H."/>
            <person name="Lin R."/>
            <person name="Xie B."/>
        </authorList>
    </citation>
    <scope>NUCLEOTIDE SEQUENCE</scope>
    <source>
        <strain evidence="3">BazhouSP</strain>
    </source>
</reference>
<dbReference type="Pfam" id="PF10328">
    <property type="entry name" value="7TM_GPCR_Srx"/>
    <property type="match status" value="1"/>
</dbReference>
<sequence length="331" mass="38753">MLNGSEPAPDLHKCIKAYPPSRDYWLGAILLVISFSVLIFYLCIAKSMVELARKRTSFLLLLSHSCAEVLYVVQILWFAIEIVLNTALPLPFDFESFLYRFADKSEQIHLLLIALNRLHSVYFLFSYKWHWSKRRSIKYCALAWSLGAIYSFGINYWPMTDPGYRKIHCLAHFSFKYKNLRKDNPSHETVRLLYLLEYKSFLGIILATTFCYLAVMAKFISQLFVRDEILDAQTIEQTKRRVWIFVICVLSAMPDFLAYMFQNHWAELKHTLLPSHLVGFSILTGSVLLHCNQPVWMLLLSPEFRKQIKTDWGILRIRKWISNDSNATNQT</sequence>
<feature type="domain" description="7TM GPCR serpentine receptor class x (Srx)" evidence="2">
    <location>
        <begin position="32"/>
        <end position="250"/>
    </location>
</feature>
<feature type="transmembrane region" description="Helical" evidence="1">
    <location>
        <begin position="139"/>
        <end position="157"/>
    </location>
</feature>
<gene>
    <name evidence="3" type="ORF">DdX_17097</name>
</gene>
<keyword evidence="1" id="KW-1133">Transmembrane helix</keyword>
<proteinExistence type="predicted"/>
<feature type="transmembrane region" description="Helical" evidence="1">
    <location>
        <begin position="273"/>
        <end position="299"/>
    </location>
</feature>
<keyword evidence="1" id="KW-0812">Transmembrane</keyword>
<comment type="caution">
    <text evidence="3">The sequence shown here is derived from an EMBL/GenBank/DDBJ whole genome shotgun (WGS) entry which is preliminary data.</text>
</comment>
<protein>
    <recommendedName>
        <fullName evidence="2">7TM GPCR serpentine receptor class x (Srx) domain-containing protein</fullName>
    </recommendedName>
</protein>
<keyword evidence="1" id="KW-0472">Membrane</keyword>